<evidence type="ECO:0000313" key="5">
    <source>
        <dbReference type="Proteomes" id="UP000679196"/>
    </source>
</evidence>
<protein>
    <submittedName>
        <fullName evidence="4">Coat protein</fullName>
    </submittedName>
</protein>
<gene>
    <name evidence="4" type="primary">SRR7976301_6_3</name>
</gene>
<dbReference type="InterPro" id="IPR015954">
    <property type="entry name" value="Phage_RNA-type_capsid"/>
</dbReference>
<keyword evidence="3" id="KW-0946">Virion</keyword>
<evidence type="ECO:0000313" key="4">
    <source>
        <dbReference type="EMBL" id="DAD52681.1"/>
    </source>
</evidence>
<organism evidence="4 5">
    <name type="scientific">ssRNA phage SRR7976301_6</name>
    <dbReference type="NCBI Taxonomy" id="2786667"/>
    <lineage>
        <taxon>Viruses</taxon>
        <taxon>Riboviria</taxon>
        <taxon>Orthornavirae</taxon>
        <taxon>Lenarviricota</taxon>
        <taxon>Leviviricetes</taxon>
        <taxon>Norzivirales</taxon>
        <taxon>Fiersviridae</taxon>
        <taxon>Behlfluvirus</taxon>
        <taxon>Behlfluvirus lutadaptatum</taxon>
    </lineage>
</organism>
<dbReference type="EMBL" id="BK014175">
    <property type="protein sequence ID" value="DAD52681.1"/>
    <property type="molecule type" value="Genomic_RNA"/>
</dbReference>
<keyword evidence="2 4" id="KW-0167">Capsid protein</keyword>
<proteinExistence type="predicted"/>
<sequence>MPAVGNIVLNDAQATPVAHTFIPLGPDTEGAWWFEDQTGSSPLGYRRISVKLTRPYPGAVGTRSDSSRVNRVKISIHDPVQETVGTADNGIPPPPTLAYVSRVNIEFVMPERNSLQNRKDLRKYADFLLADAGITAMVENLQNYF</sequence>
<comment type="subcellular location">
    <subcellularLocation>
        <location evidence="1">Virion</location>
    </subcellularLocation>
</comment>
<dbReference type="GO" id="GO:0019028">
    <property type="term" value="C:viral capsid"/>
    <property type="evidence" value="ECO:0007669"/>
    <property type="project" value="UniProtKB-KW"/>
</dbReference>
<dbReference type="RefSeq" id="YP_010769089.1">
    <property type="nucleotide sequence ID" value="NC_073874.1"/>
</dbReference>
<name>A0A8S5L4R9_9VIRU</name>
<reference evidence="4" key="1">
    <citation type="submission" date="2020-09" db="EMBL/GenBank/DDBJ databases">
        <title>Leviviricetes taxonomy.</title>
        <authorList>
            <person name="Stockdale S.R."/>
            <person name="Callanan J."/>
            <person name="Adriaenssens E.M."/>
            <person name="Kuhn J.H."/>
            <person name="Rumnieks J."/>
            <person name="Shkoporov A."/>
            <person name="Draper L.A."/>
            <person name="Ross P."/>
            <person name="Hill C."/>
        </authorList>
    </citation>
    <scope>NUCLEOTIDE SEQUENCE</scope>
</reference>
<dbReference type="Gene3D" id="3.30.380.10">
    <property type="entry name" value="MS2 Viral Coat Protein"/>
    <property type="match status" value="1"/>
</dbReference>
<evidence type="ECO:0000256" key="3">
    <source>
        <dbReference type="ARBA" id="ARBA00022844"/>
    </source>
</evidence>
<keyword evidence="5" id="KW-1185">Reference proteome</keyword>
<dbReference type="KEGG" id="vg:80398004"/>
<evidence type="ECO:0000256" key="1">
    <source>
        <dbReference type="ARBA" id="ARBA00004328"/>
    </source>
</evidence>
<evidence type="ECO:0000256" key="2">
    <source>
        <dbReference type="ARBA" id="ARBA00022561"/>
    </source>
</evidence>
<accession>A0A8S5L4R9</accession>
<dbReference type="Proteomes" id="UP000679196">
    <property type="component" value="Segment"/>
</dbReference>
<dbReference type="GeneID" id="80398004"/>